<sequence length="205" mass="22419">MKPIIVGISGATGIAYGIRALALLRELDIETHLVLSTGAKMTIHEVGMTIPEVEALATHVHHQENLGASISSGSFRTAGMMVMPCSMRCLAAVALAAPYNLLTRAADVTLKERRRLVLLTREAPLNQGHIQNMLTATQMGAVIYPPVPALYSRPQSIEEMIDYTVMRVFDLFEIEAPLQLPRWSGMGDLTKPLTNAARQQMQEIA</sequence>
<gene>
    <name evidence="5" type="primary">ubiX</name>
    <name evidence="7" type="ORF">ACFQBQ_06875</name>
</gene>
<feature type="binding site" evidence="5">
    <location>
        <position position="151"/>
    </location>
    <ligand>
        <name>dimethylallyl phosphate</name>
        <dbReference type="ChEBI" id="CHEBI:88052"/>
    </ligand>
</feature>
<dbReference type="InterPro" id="IPR003382">
    <property type="entry name" value="Flavoprotein"/>
</dbReference>
<feature type="binding site" evidence="5">
    <location>
        <begin position="10"/>
        <end position="12"/>
    </location>
    <ligand>
        <name>FMN</name>
        <dbReference type="ChEBI" id="CHEBI:58210"/>
    </ligand>
</feature>
<dbReference type="EMBL" id="JBHSWI010000001">
    <property type="protein sequence ID" value="MFC6645314.1"/>
    <property type="molecule type" value="Genomic_DNA"/>
</dbReference>
<evidence type="ECO:0000259" key="6">
    <source>
        <dbReference type="Pfam" id="PF02441"/>
    </source>
</evidence>
<dbReference type="EC" id="2.5.1.129" evidence="5"/>
<comment type="similarity">
    <text evidence="5">Belongs to the UbiX/PAD1 family.</text>
</comment>
<comment type="caution">
    <text evidence="5">Lacks conserved residue(s) required for the propagation of feature annotation.</text>
</comment>
<keyword evidence="2 5" id="KW-0285">Flavoprotein</keyword>
<dbReference type="HAMAP" id="MF_01984">
    <property type="entry name" value="ubiX_pad"/>
    <property type="match status" value="1"/>
</dbReference>
<evidence type="ECO:0000256" key="4">
    <source>
        <dbReference type="ARBA" id="ARBA00022679"/>
    </source>
</evidence>
<name>A0ABW1Z792_9BACT</name>
<comment type="caution">
    <text evidence="7">The sequence shown here is derived from an EMBL/GenBank/DDBJ whole genome shotgun (WGS) entry which is preliminary data.</text>
</comment>
<protein>
    <recommendedName>
        <fullName evidence="5">Flavin prenyltransferase UbiX</fullName>
        <ecNumber evidence="5">2.5.1.129</ecNumber>
    </recommendedName>
</protein>
<evidence type="ECO:0000313" key="7">
    <source>
        <dbReference type="EMBL" id="MFC6645314.1"/>
    </source>
</evidence>
<feature type="domain" description="Flavoprotein" evidence="6">
    <location>
        <begin position="3"/>
        <end position="170"/>
    </location>
</feature>
<dbReference type="RefSeq" id="WP_263371693.1">
    <property type="nucleotide sequence ID" value="NZ_JAGSYD010000003.1"/>
</dbReference>
<evidence type="ECO:0000256" key="1">
    <source>
        <dbReference type="ARBA" id="ARBA00022602"/>
    </source>
</evidence>
<feature type="binding site" evidence="5">
    <location>
        <position position="121"/>
    </location>
    <ligand>
        <name>FMN</name>
        <dbReference type="ChEBI" id="CHEBI:58210"/>
    </ligand>
</feature>
<feature type="binding site" evidence="5">
    <location>
        <position position="167"/>
    </location>
    <ligand>
        <name>dimethylallyl phosphate</name>
        <dbReference type="ChEBI" id="CHEBI:88052"/>
    </ligand>
</feature>
<evidence type="ECO:0000256" key="5">
    <source>
        <dbReference type="HAMAP-Rule" id="MF_01984"/>
    </source>
</evidence>
<accession>A0ABW1Z792</accession>
<keyword evidence="4 5" id="KW-0808">Transferase</keyword>
<dbReference type="NCBIfam" id="NF004685">
    <property type="entry name" value="PRK06029.1"/>
    <property type="match status" value="1"/>
</dbReference>
<dbReference type="Pfam" id="PF02441">
    <property type="entry name" value="Flavoprotein"/>
    <property type="match status" value="1"/>
</dbReference>
<proteinExistence type="inferred from homology"/>
<reference evidence="8" key="1">
    <citation type="journal article" date="2019" name="Int. J. Syst. Evol. Microbiol.">
        <title>The Global Catalogue of Microorganisms (GCM) 10K type strain sequencing project: providing services to taxonomists for standard genome sequencing and annotation.</title>
        <authorList>
            <consortium name="The Broad Institute Genomics Platform"/>
            <consortium name="The Broad Institute Genome Sequencing Center for Infectious Disease"/>
            <person name="Wu L."/>
            <person name="Ma J."/>
        </authorList>
    </citation>
    <scope>NUCLEOTIDE SEQUENCE [LARGE SCALE GENOMIC DNA]</scope>
    <source>
        <strain evidence="8">CGMCC 1.16026</strain>
    </source>
</reference>
<dbReference type="InterPro" id="IPR036551">
    <property type="entry name" value="Flavin_trans-like"/>
</dbReference>
<dbReference type="Gene3D" id="3.40.50.1950">
    <property type="entry name" value="Flavin prenyltransferase-like"/>
    <property type="match status" value="1"/>
</dbReference>
<comment type="function">
    <text evidence="5">Flavin prenyltransferase that catalyzes the synthesis of the prenylated FMN cofactor (prenyl-FMN) for 4-hydroxy-3-polyprenylbenzoic acid decarboxylase UbiD. The prenyltransferase is metal-independent and links a dimethylallyl moiety from dimethylallyl monophosphate (DMAP) to the flavin N5 and C6 atoms of FMN.</text>
</comment>
<evidence type="ECO:0000256" key="3">
    <source>
        <dbReference type="ARBA" id="ARBA00022643"/>
    </source>
</evidence>
<evidence type="ECO:0000313" key="8">
    <source>
        <dbReference type="Proteomes" id="UP001596391"/>
    </source>
</evidence>
<organism evidence="7 8">
    <name type="scientific">Granulicella cerasi</name>
    <dbReference type="NCBI Taxonomy" id="741063"/>
    <lineage>
        <taxon>Bacteria</taxon>
        <taxon>Pseudomonadati</taxon>
        <taxon>Acidobacteriota</taxon>
        <taxon>Terriglobia</taxon>
        <taxon>Terriglobales</taxon>
        <taxon>Acidobacteriaceae</taxon>
        <taxon>Granulicella</taxon>
    </lineage>
</organism>
<feature type="binding site" evidence="5">
    <location>
        <position position="36"/>
    </location>
    <ligand>
        <name>FMN</name>
        <dbReference type="ChEBI" id="CHEBI:58210"/>
    </ligand>
</feature>
<dbReference type="NCBIfam" id="TIGR00421">
    <property type="entry name" value="ubiX_pad"/>
    <property type="match status" value="1"/>
</dbReference>
<dbReference type="Proteomes" id="UP001596391">
    <property type="component" value="Unassembled WGS sequence"/>
</dbReference>
<keyword evidence="1 5" id="KW-0637">Prenyltransferase</keyword>
<dbReference type="InterPro" id="IPR004507">
    <property type="entry name" value="UbiX-like"/>
</dbReference>
<evidence type="ECO:0000256" key="2">
    <source>
        <dbReference type="ARBA" id="ARBA00022630"/>
    </source>
</evidence>
<keyword evidence="3 5" id="KW-0288">FMN</keyword>
<keyword evidence="8" id="KW-1185">Reference proteome</keyword>
<comment type="catalytic activity">
    <reaction evidence="5">
        <text>dimethylallyl phosphate + FMNH2 = prenylated FMNH2 + phosphate</text>
        <dbReference type="Rhea" id="RHEA:37743"/>
        <dbReference type="ChEBI" id="CHEBI:43474"/>
        <dbReference type="ChEBI" id="CHEBI:57618"/>
        <dbReference type="ChEBI" id="CHEBI:87467"/>
        <dbReference type="ChEBI" id="CHEBI:88052"/>
        <dbReference type="EC" id="2.5.1.129"/>
    </reaction>
</comment>
<dbReference type="SUPFAM" id="SSF52507">
    <property type="entry name" value="Homo-oligomeric flavin-containing Cys decarboxylases, HFCD"/>
    <property type="match status" value="1"/>
</dbReference>